<feature type="transmembrane region" description="Helical" evidence="1">
    <location>
        <begin position="21"/>
        <end position="41"/>
    </location>
</feature>
<keyword evidence="1" id="KW-0812">Transmembrane</keyword>
<protein>
    <submittedName>
        <fullName evidence="2">Uncharacterized protein</fullName>
    </submittedName>
</protein>
<keyword evidence="1" id="KW-0472">Membrane</keyword>
<dbReference type="Proteomes" id="UP000233120">
    <property type="component" value="Unassembled WGS sequence"/>
</dbReference>
<reference evidence="2" key="2">
    <citation type="submission" date="2025-09" db="UniProtKB">
        <authorList>
            <consortium name="Ensembl"/>
        </authorList>
    </citation>
    <scope>IDENTIFICATION</scope>
</reference>
<organism evidence="2 3">
    <name type="scientific">Macaca nemestrina</name>
    <name type="common">Pig-tailed macaque</name>
    <dbReference type="NCBI Taxonomy" id="9545"/>
    <lineage>
        <taxon>Eukaryota</taxon>
        <taxon>Metazoa</taxon>
        <taxon>Chordata</taxon>
        <taxon>Craniata</taxon>
        <taxon>Vertebrata</taxon>
        <taxon>Euteleostomi</taxon>
        <taxon>Mammalia</taxon>
        <taxon>Eutheria</taxon>
        <taxon>Euarchontoglires</taxon>
        <taxon>Primates</taxon>
        <taxon>Haplorrhini</taxon>
        <taxon>Catarrhini</taxon>
        <taxon>Cercopithecidae</taxon>
        <taxon>Cercopithecinae</taxon>
        <taxon>Macaca</taxon>
    </lineage>
</organism>
<dbReference type="AlphaFoldDB" id="A0A2K6AWC5"/>
<dbReference type="Bgee" id="ENSMNEG00000016109">
    <property type="expression patterns" value="Expressed in heart and 12 other cell types or tissues"/>
</dbReference>
<evidence type="ECO:0000256" key="1">
    <source>
        <dbReference type="SAM" id="Phobius"/>
    </source>
</evidence>
<keyword evidence="1" id="KW-1133">Transmembrane helix</keyword>
<dbReference type="Ensembl" id="ENSMNET00000017563.1">
    <property type="protein sequence ID" value="ENSMNEP00000003466.1"/>
    <property type="gene ID" value="ENSMNEG00000016109.1"/>
</dbReference>
<keyword evidence="3" id="KW-1185">Reference proteome</keyword>
<name>A0A2K6AWC5_MACNE</name>
<accession>A0A2K6AWC5</accession>
<evidence type="ECO:0000313" key="2">
    <source>
        <dbReference type="Ensembl" id="ENSMNEP00000003466.1"/>
    </source>
</evidence>
<dbReference type="OMA" id="CHSWVKL"/>
<reference evidence="2" key="1">
    <citation type="submission" date="2025-08" db="UniProtKB">
        <authorList>
            <consortium name="Ensembl"/>
        </authorList>
    </citation>
    <scope>IDENTIFICATION</scope>
</reference>
<evidence type="ECO:0000313" key="3">
    <source>
        <dbReference type="Proteomes" id="UP000233120"/>
    </source>
</evidence>
<dbReference type="GeneTree" id="ENSGT00910000147852"/>
<proteinExistence type="predicted"/>
<sequence>MTLRLSGPHRTAVVHCFSKKLITILYIFMPLVFASICKWVWKMLCCSWVKLCLMNSKVDIFPTYYHC</sequence>